<dbReference type="Pfam" id="PF20455">
    <property type="entry name" value="DUF6708"/>
    <property type="match status" value="1"/>
</dbReference>
<evidence type="ECO:0000256" key="2">
    <source>
        <dbReference type="SAM" id="Phobius"/>
    </source>
</evidence>
<feature type="transmembrane region" description="Helical" evidence="2">
    <location>
        <begin position="280"/>
        <end position="301"/>
    </location>
</feature>
<gene>
    <name evidence="4" type="ORF">AAW51_3643</name>
</gene>
<proteinExistence type="predicted"/>
<dbReference type="RefSeq" id="WP_047195725.1">
    <property type="nucleotide sequence ID" value="NZ_CP011371.1"/>
</dbReference>
<keyword evidence="2" id="KW-0812">Transmembrane</keyword>
<feature type="domain" description="DUF6708" evidence="3">
    <location>
        <begin position="121"/>
        <end position="351"/>
    </location>
</feature>
<dbReference type="PATRIC" id="fig|413882.6.peg.3808"/>
<dbReference type="OrthoDB" id="8915060at2"/>
<evidence type="ECO:0000259" key="3">
    <source>
        <dbReference type="Pfam" id="PF20455"/>
    </source>
</evidence>
<dbReference type="EMBL" id="CP011371">
    <property type="protein sequence ID" value="AKJ30334.1"/>
    <property type="molecule type" value="Genomic_DNA"/>
</dbReference>
<evidence type="ECO:0000313" key="4">
    <source>
        <dbReference type="EMBL" id="AKJ30334.1"/>
    </source>
</evidence>
<feature type="region of interest" description="Disordered" evidence="1">
    <location>
        <begin position="1"/>
        <end position="36"/>
    </location>
</feature>
<dbReference type="AlphaFoldDB" id="A0A0G3BLL7"/>
<feature type="transmembrane region" description="Helical" evidence="2">
    <location>
        <begin position="66"/>
        <end position="85"/>
    </location>
</feature>
<keyword evidence="2" id="KW-1133">Transmembrane helix</keyword>
<organism evidence="4 5">
    <name type="scientific">Caldimonas brevitalea</name>
    <dbReference type="NCBI Taxonomy" id="413882"/>
    <lineage>
        <taxon>Bacteria</taxon>
        <taxon>Pseudomonadati</taxon>
        <taxon>Pseudomonadota</taxon>
        <taxon>Betaproteobacteria</taxon>
        <taxon>Burkholderiales</taxon>
        <taxon>Sphaerotilaceae</taxon>
        <taxon>Caldimonas</taxon>
    </lineage>
</organism>
<accession>A0A0G3BLL7</accession>
<dbReference type="InterPro" id="IPR046554">
    <property type="entry name" value="DUF6708"/>
</dbReference>
<dbReference type="KEGG" id="pbh:AAW51_3643"/>
<name>A0A0G3BLL7_9BURK</name>
<dbReference type="Proteomes" id="UP000035352">
    <property type="component" value="Chromosome"/>
</dbReference>
<dbReference type="STRING" id="413882.AAW51_3643"/>
<evidence type="ECO:0000313" key="5">
    <source>
        <dbReference type="Proteomes" id="UP000035352"/>
    </source>
</evidence>
<protein>
    <recommendedName>
        <fullName evidence="3">DUF6708 domain-containing protein</fullName>
    </recommendedName>
</protein>
<evidence type="ECO:0000256" key="1">
    <source>
        <dbReference type="SAM" id="MobiDB-lite"/>
    </source>
</evidence>
<feature type="transmembrane region" description="Helical" evidence="2">
    <location>
        <begin position="313"/>
        <end position="335"/>
    </location>
</feature>
<sequence length="368" mass="40109">MTNYIRRRASEQHPSGAGNLEPDSSEVNRLDKRKATSATPRSLGLLQRVYEQAIALEAASTRTRGIASVMALMLIPVGVLGLLLLDGSVELVRDSIRDKTIGAAILALAVGVVSLLLFLFSLTAGIRTLRIDLFSPLGMPILLNRKTGKVYRFIQDMPGTDFRTALVNMKYWPGVFKPWPLILIEYDWDCLEAEYAKETRLSGNVVQTLHELRFVAKESKGSARVVDGFTVASPLILGSDTWPQLWEFIRRYMEEQSLAPLDEASFAPEPPKTLLQVANAVAPAGWIWAVAGSVGTAWIALRSGLPEGTLAGVTWLLVAASSNILLGTVAFNWLAHRLAPRVELPADILAEAGAPVERSKITIKASAK</sequence>
<reference evidence="4 5" key="1">
    <citation type="submission" date="2015-05" db="EMBL/GenBank/DDBJ databases">
        <authorList>
            <person name="Tang B."/>
            <person name="Yu Y."/>
        </authorList>
    </citation>
    <scope>NUCLEOTIDE SEQUENCE [LARGE SCALE GENOMIC DNA]</scope>
    <source>
        <strain evidence="4 5">DSM 7029</strain>
    </source>
</reference>
<feature type="transmembrane region" description="Helical" evidence="2">
    <location>
        <begin position="105"/>
        <end position="126"/>
    </location>
</feature>
<keyword evidence="2" id="KW-0472">Membrane</keyword>
<keyword evidence="5" id="KW-1185">Reference proteome</keyword>